<dbReference type="Proteomes" id="UP000184236">
    <property type="component" value="Unassembled WGS sequence"/>
</dbReference>
<evidence type="ECO:0000313" key="2">
    <source>
        <dbReference type="Proteomes" id="UP000184236"/>
    </source>
</evidence>
<keyword evidence="2" id="KW-1185">Reference proteome</keyword>
<sequence>MNKVLLFSLLFTAFITIKSQIGRNDYIQKATVRKYTQIDASLKEGFILMNGKETDKSLIIRPKNDFDLILTSYIYVNGSVAIFILCNNFPNEQYPAYKKAVFWVDGEKFSYDMLPAELHYDDDLRQIFVSQRPVNQNMYKMVNKIIHSKNEITYTLSGTKKIEGKLSQEEISVLRNMIKLFKAFTEN</sequence>
<protein>
    <submittedName>
        <fullName evidence="1">Uncharacterized protein</fullName>
    </submittedName>
</protein>
<accession>A0A1M5BP75</accession>
<name>A0A1M5BP75_9FLAO</name>
<reference evidence="2" key="1">
    <citation type="submission" date="2016-11" db="EMBL/GenBank/DDBJ databases">
        <authorList>
            <person name="Varghese N."/>
            <person name="Submissions S."/>
        </authorList>
    </citation>
    <scope>NUCLEOTIDE SEQUENCE [LARGE SCALE GENOMIC DNA]</scope>
    <source>
        <strain evidence="2">DSM 26898</strain>
    </source>
</reference>
<dbReference type="RefSeq" id="WP_072886242.1">
    <property type="nucleotide sequence ID" value="NZ_FQVO01000021.1"/>
</dbReference>
<proteinExistence type="predicted"/>
<gene>
    <name evidence="1" type="ORF">SAMN05444408_12112</name>
</gene>
<organism evidence="1 2">
    <name type="scientific">Chryseobacterium takakiae</name>
    <dbReference type="NCBI Taxonomy" id="1302685"/>
    <lineage>
        <taxon>Bacteria</taxon>
        <taxon>Pseudomonadati</taxon>
        <taxon>Bacteroidota</taxon>
        <taxon>Flavobacteriia</taxon>
        <taxon>Flavobacteriales</taxon>
        <taxon>Weeksellaceae</taxon>
        <taxon>Chryseobacterium group</taxon>
        <taxon>Chryseobacterium</taxon>
    </lineage>
</organism>
<dbReference type="OrthoDB" id="9927403at2"/>
<dbReference type="AlphaFoldDB" id="A0A1M5BP75"/>
<dbReference type="STRING" id="1302685.SAMN05444408_12112"/>
<evidence type="ECO:0000313" key="1">
    <source>
        <dbReference type="EMBL" id="SHF44196.1"/>
    </source>
</evidence>
<dbReference type="EMBL" id="FQVO01000021">
    <property type="protein sequence ID" value="SHF44196.1"/>
    <property type="molecule type" value="Genomic_DNA"/>
</dbReference>